<dbReference type="AlphaFoldDB" id="A0A100WSD6"/>
<name>A0A100WSD6_MYCFO</name>
<evidence type="ECO:0000313" key="1">
    <source>
        <dbReference type="EMBL" id="GAT03680.1"/>
    </source>
</evidence>
<gene>
    <name evidence="1" type="ORF">RMCFA_3792</name>
</gene>
<organism evidence="1 2">
    <name type="scientific">Mycolicibacterium fortuitum subsp. acetamidolyticum</name>
    <dbReference type="NCBI Taxonomy" id="144550"/>
    <lineage>
        <taxon>Bacteria</taxon>
        <taxon>Bacillati</taxon>
        <taxon>Actinomycetota</taxon>
        <taxon>Actinomycetes</taxon>
        <taxon>Mycobacteriales</taxon>
        <taxon>Mycobacteriaceae</taxon>
        <taxon>Mycolicibacterium</taxon>
    </lineage>
</organism>
<proteinExistence type="predicted"/>
<dbReference type="Proteomes" id="UP000069705">
    <property type="component" value="Unassembled WGS sequence"/>
</dbReference>
<reference evidence="2" key="2">
    <citation type="submission" date="2016-02" db="EMBL/GenBank/DDBJ databases">
        <title>Draft genome sequence of five rapidly growing Mycobacterium species.</title>
        <authorList>
            <person name="Katahira K."/>
            <person name="Gotou Y."/>
            <person name="Iida K."/>
            <person name="Ogura Y."/>
            <person name="Hayashi T."/>
        </authorList>
    </citation>
    <scope>NUCLEOTIDE SEQUENCE [LARGE SCALE GENOMIC DNA]</scope>
    <source>
        <strain evidence="2">JCM6368</strain>
    </source>
</reference>
<comment type="caution">
    <text evidence="1">The sequence shown here is derived from an EMBL/GenBank/DDBJ whole genome shotgun (WGS) entry which is preliminary data.</text>
</comment>
<dbReference type="EMBL" id="BCSZ01000035">
    <property type="protein sequence ID" value="GAT03680.1"/>
    <property type="molecule type" value="Genomic_DNA"/>
</dbReference>
<accession>A0A100WSD6</accession>
<reference evidence="1 2" key="1">
    <citation type="journal article" date="2016" name="Genome Announc.">
        <title>Draft Genome Sequences of Five Rapidly Growing Mycobacterium Species, M. thermoresistibile, M. fortuitum subsp. acetamidolyticum, M. canariasense, M. brisbanense, and M. novocastrense.</title>
        <authorList>
            <person name="Katahira K."/>
            <person name="Ogura Y."/>
            <person name="Gotoh Y."/>
            <person name="Hayashi T."/>
        </authorList>
    </citation>
    <scope>NUCLEOTIDE SEQUENCE [LARGE SCALE GENOMIC DNA]</scope>
    <source>
        <strain evidence="1 2">JCM6368</strain>
    </source>
</reference>
<sequence>MRPAVPCTSGYRVPMRWYARPDGDYAQLNVAPQLDSWDQADNRSQVQLRTFLDEAQALLAPSRIDDPWALRLDVGLAPHLDLLSKRDLDNYAKPLAARLSDGKLVSVWCAKRGGANSSVRIEPAREVPAPSTGVLLATTTASWDGPAAKEQIRSALAGVEELPDGPVRLELAFTVGPSRNWLNLWKPTIDSLGALLGHEQPFRPWNPRDGRITELGLHLDVDPSLRYEVVIGIAARPAVAVPIDPG</sequence>
<evidence type="ECO:0000313" key="2">
    <source>
        <dbReference type="Proteomes" id="UP000069705"/>
    </source>
</evidence>
<protein>
    <submittedName>
        <fullName evidence="1">Uncharacterized protein</fullName>
    </submittedName>
</protein>